<proteinExistence type="predicted"/>
<dbReference type="GO" id="GO:0005829">
    <property type="term" value="C:cytosol"/>
    <property type="evidence" value="ECO:0007669"/>
    <property type="project" value="TreeGrafter"/>
</dbReference>
<protein>
    <submittedName>
        <fullName evidence="2">Histidinol phosphatase</fullName>
    </submittedName>
</protein>
<reference evidence="2" key="1">
    <citation type="journal article" date="2012" name="Science">
        <title>Fermentation, hydrogen, and sulfur metabolism in multiple uncultivated bacterial phyla.</title>
        <authorList>
            <person name="Wrighton K.C."/>
            <person name="Thomas B.C."/>
            <person name="Sharon I."/>
            <person name="Miller C.S."/>
            <person name="Castelle C.J."/>
            <person name="VerBerkmoes N.C."/>
            <person name="Wilkins M.J."/>
            <person name="Hettich R.L."/>
            <person name="Lipton M.S."/>
            <person name="Williams K.H."/>
            <person name="Long P.E."/>
            <person name="Banfield J.F."/>
        </authorList>
    </citation>
    <scope>NUCLEOTIDE SEQUENCE [LARGE SCALE GENOMIC DNA]</scope>
</reference>
<comment type="caution">
    <text evidence="2">The sequence shown here is derived from an EMBL/GenBank/DDBJ whole genome shotgun (WGS) entry which is preliminary data.</text>
</comment>
<dbReference type="GO" id="GO:0042578">
    <property type="term" value="F:phosphoric ester hydrolase activity"/>
    <property type="evidence" value="ECO:0007669"/>
    <property type="project" value="TreeGrafter"/>
</dbReference>
<feature type="domain" description="Polymerase/histidinol phosphatase N-terminal" evidence="1">
    <location>
        <begin position="9"/>
        <end position="86"/>
    </location>
</feature>
<dbReference type="AlphaFoldDB" id="K1XHX4"/>
<dbReference type="SMART" id="SM00481">
    <property type="entry name" value="POLIIIAc"/>
    <property type="match status" value="1"/>
</dbReference>
<dbReference type="InterPro" id="IPR016195">
    <property type="entry name" value="Pol/histidinol_Pase-like"/>
</dbReference>
<accession>K1XHX4</accession>
<organism evidence="2">
    <name type="scientific">uncultured bacterium</name>
    <name type="common">gcode 4</name>
    <dbReference type="NCBI Taxonomy" id="1234023"/>
    <lineage>
        <taxon>Bacteria</taxon>
        <taxon>environmental samples</taxon>
    </lineage>
</organism>
<evidence type="ECO:0000313" key="2">
    <source>
        <dbReference type="EMBL" id="EKD24662.1"/>
    </source>
</evidence>
<dbReference type="InterPro" id="IPR004013">
    <property type="entry name" value="PHP_dom"/>
</dbReference>
<dbReference type="Pfam" id="PF02811">
    <property type="entry name" value="PHP"/>
    <property type="match status" value="1"/>
</dbReference>
<dbReference type="PANTHER" id="PTHR36928:SF1">
    <property type="entry name" value="PHOSPHATASE YCDX-RELATED"/>
    <property type="match status" value="1"/>
</dbReference>
<dbReference type="PANTHER" id="PTHR36928">
    <property type="entry name" value="PHOSPHATASE YCDX-RELATED"/>
    <property type="match status" value="1"/>
</dbReference>
<gene>
    <name evidence="2" type="ORF">ACD_80C00174G0012</name>
</gene>
<dbReference type="EMBL" id="AMFJ01036181">
    <property type="protein sequence ID" value="EKD24662.1"/>
    <property type="molecule type" value="Genomic_DNA"/>
</dbReference>
<dbReference type="SUPFAM" id="SSF89550">
    <property type="entry name" value="PHP domain-like"/>
    <property type="match status" value="1"/>
</dbReference>
<dbReference type="InterPro" id="IPR003141">
    <property type="entry name" value="Pol/His_phosphatase_N"/>
</dbReference>
<dbReference type="GO" id="GO:0008270">
    <property type="term" value="F:zinc ion binding"/>
    <property type="evidence" value="ECO:0007669"/>
    <property type="project" value="TreeGrafter"/>
</dbReference>
<evidence type="ECO:0000259" key="1">
    <source>
        <dbReference type="SMART" id="SM00481"/>
    </source>
</evidence>
<dbReference type="InterPro" id="IPR050243">
    <property type="entry name" value="PHP_phosphatase"/>
</dbReference>
<sequence length="221" mass="25906">MKILNTIHEDYHMHSINYSDGMNTIDEIVQYAGKIGLKKITITDHSQFAQDKTGFSQRNRRWHTKRWKNIHNDVEVLFGVEWDLIDEEGNCCFDIQGHEPDFCILSCHPVSYQGDLKNITQAYINAIHKYHDKIKCMGHICNLVTSEYMDMEAIAKALNEYQIPVELNCYSLHTKKTNLEKLDKLLSLVEWWIYVNSDMHTLNDFSHRQAGFDYLKAKGYL</sequence>
<dbReference type="Gene3D" id="3.20.20.140">
    <property type="entry name" value="Metal-dependent hydrolases"/>
    <property type="match status" value="1"/>
</dbReference>
<name>K1XHX4_9BACT</name>